<proteinExistence type="predicted"/>
<evidence type="ECO:0000313" key="2">
    <source>
        <dbReference type="Proteomes" id="UP000264006"/>
    </source>
</evidence>
<dbReference type="KEGG" id="euz:DVS28_a4325"/>
<name>A0A346Y3E4_9ACTN</name>
<dbReference type="EMBL" id="CP031165">
    <property type="protein sequence ID" value="AXV08991.1"/>
    <property type="molecule type" value="Genomic_DNA"/>
</dbReference>
<sequence>MELVFDHHHGRLLSFDEHPVEDAVTAYHRSEALYEADTHIEVLLVGSDFEATVRQTHPGFFRQEGYEPFGRLRDLAEAGLKASASEQVPQPITLSALLLAHQRNRRSAHR</sequence>
<dbReference type="Proteomes" id="UP000264006">
    <property type="component" value="Chromosome"/>
</dbReference>
<evidence type="ECO:0000313" key="1">
    <source>
        <dbReference type="EMBL" id="AXV08991.1"/>
    </source>
</evidence>
<organism evidence="1 2">
    <name type="scientific">Euzebya pacifica</name>
    <dbReference type="NCBI Taxonomy" id="1608957"/>
    <lineage>
        <taxon>Bacteria</taxon>
        <taxon>Bacillati</taxon>
        <taxon>Actinomycetota</taxon>
        <taxon>Nitriliruptoria</taxon>
        <taxon>Euzebyales</taxon>
    </lineage>
</organism>
<dbReference type="RefSeq" id="WP_114593250.1">
    <property type="nucleotide sequence ID" value="NZ_CP031165.1"/>
</dbReference>
<accession>A0A346Y3E4</accession>
<reference evidence="1 2" key="1">
    <citation type="submission" date="2018-09" db="EMBL/GenBank/DDBJ databases">
        <title>Complete genome sequence of Euzebya sp. DY32-46 isolated from seawater of Pacific Ocean.</title>
        <authorList>
            <person name="Xu L."/>
            <person name="Wu Y.-H."/>
            <person name="Xu X.-W."/>
        </authorList>
    </citation>
    <scope>NUCLEOTIDE SEQUENCE [LARGE SCALE GENOMIC DNA]</scope>
    <source>
        <strain evidence="1 2">DY32-46</strain>
    </source>
</reference>
<keyword evidence="2" id="KW-1185">Reference proteome</keyword>
<dbReference type="AlphaFoldDB" id="A0A346Y3E4"/>
<protein>
    <submittedName>
        <fullName evidence="1">Uncharacterized protein</fullName>
    </submittedName>
</protein>
<dbReference type="OrthoDB" id="4983072at2"/>
<gene>
    <name evidence="1" type="ORF">DVS28_a4325</name>
</gene>